<keyword evidence="1" id="KW-0175">Coiled coil</keyword>
<dbReference type="OrthoDB" id="3196680at2"/>
<feature type="coiled-coil region" evidence="1">
    <location>
        <begin position="74"/>
        <end position="151"/>
    </location>
</feature>
<gene>
    <name evidence="2" type="ORF">RxyAA322_06870</name>
</gene>
<evidence type="ECO:0000313" key="3">
    <source>
        <dbReference type="Proteomes" id="UP000318065"/>
    </source>
</evidence>
<accession>A0A510HJN3</accession>
<proteinExistence type="predicted"/>
<organism evidence="2 3">
    <name type="scientific">Rubrobacter xylanophilus</name>
    <dbReference type="NCBI Taxonomy" id="49319"/>
    <lineage>
        <taxon>Bacteria</taxon>
        <taxon>Bacillati</taxon>
        <taxon>Actinomycetota</taxon>
        <taxon>Rubrobacteria</taxon>
        <taxon>Rubrobacterales</taxon>
        <taxon>Rubrobacteraceae</taxon>
        <taxon>Rubrobacter</taxon>
    </lineage>
</organism>
<evidence type="ECO:0000256" key="1">
    <source>
        <dbReference type="SAM" id="Coils"/>
    </source>
</evidence>
<dbReference type="EMBL" id="AP019791">
    <property type="protein sequence ID" value="BBL78833.1"/>
    <property type="molecule type" value="Genomic_DNA"/>
</dbReference>
<reference evidence="2" key="1">
    <citation type="journal article" date="2019" name="Microbiol. Resour. Announc.">
        <title>Complete Genome Sequence of Rubrobacter xylanophilus Strain AA3-22, Isolated from Arima Onsen in Japan.</title>
        <authorList>
            <person name="Tomariguchi N."/>
            <person name="Miyazaki K."/>
        </authorList>
    </citation>
    <scope>NUCLEOTIDE SEQUENCE [LARGE SCALE GENOMIC DNA]</scope>
    <source>
        <strain evidence="2">AA3-22</strain>
    </source>
</reference>
<evidence type="ECO:0000313" key="2">
    <source>
        <dbReference type="EMBL" id="BBL78833.1"/>
    </source>
</evidence>
<dbReference type="Proteomes" id="UP000318065">
    <property type="component" value="Chromosome"/>
</dbReference>
<sequence length="152" mass="17772">MDVLVLIDRLEELVEEARSFPGFGNTAMIDRDAAFDIIDQMRQTIPEELKQARWIVKERQAMLDEARSESDRIIRMAQEEAERITSEEEILKRAEKRSAEIMEEARRREREIRLGAEDYADEVLANLEENLARLLEAVQRGRSKLQGVQEEQ</sequence>
<evidence type="ECO:0008006" key="4">
    <source>
        <dbReference type="Google" id="ProtNLM"/>
    </source>
</evidence>
<protein>
    <recommendedName>
        <fullName evidence="4">ATPase</fullName>
    </recommendedName>
</protein>
<keyword evidence="3" id="KW-1185">Reference proteome</keyword>
<dbReference type="AlphaFoldDB" id="A0A510HJN3"/>
<name>A0A510HJN3_9ACTN</name>
<dbReference type="RefSeq" id="WP_011564354.1">
    <property type="nucleotide sequence ID" value="NZ_AP019791.1"/>
</dbReference>
<dbReference type="OMA" id="YAQANEV"/>